<dbReference type="Pfam" id="PF07660">
    <property type="entry name" value="STN"/>
    <property type="match status" value="1"/>
</dbReference>
<dbReference type="GO" id="GO:0006826">
    <property type="term" value="P:iron ion transport"/>
    <property type="evidence" value="ECO:0007669"/>
    <property type="project" value="UniProtKB-KW"/>
</dbReference>
<feature type="signal peptide" evidence="12">
    <location>
        <begin position="1"/>
        <end position="23"/>
    </location>
</feature>
<comment type="caution">
    <text evidence="14">The sequence shown here is derived from an EMBL/GenBank/DDBJ whole genome shotgun (WGS) entry which is preliminary data.</text>
</comment>
<dbReference type="InterPro" id="IPR036942">
    <property type="entry name" value="Beta-barrel_TonB_sf"/>
</dbReference>
<dbReference type="Pfam" id="PF13715">
    <property type="entry name" value="CarbopepD_reg_2"/>
    <property type="match status" value="1"/>
</dbReference>
<name>A0A9D2HSH9_9BACE</name>
<dbReference type="InterPro" id="IPR011662">
    <property type="entry name" value="Secretin/TonB_short_N"/>
</dbReference>
<comment type="similarity">
    <text evidence="10 11">Belongs to the TonB-dependent receptor family.</text>
</comment>
<evidence type="ECO:0000256" key="5">
    <source>
        <dbReference type="ARBA" id="ARBA00022692"/>
    </source>
</evidence>
<dbReference type="InterPro" id="IPR023996">
    <property type="entry name" value="TonB-dep_OMP_SusC/RagA"/>
</dbReference>
<dbReference type="InterPro" id="IPR008969">
    <property type="entry name" value="CarboxyPept-like_regulatory"/>
</dbReference>
<dbReference type="InterPro" id="IPR023997">
    <property type="entry name" value="TonB-dep_OMP_SusC/RagA_CS"/>
</dbReference>
<sequence>MNYGKKAILVAGALLCLNFSGYAQSISMKMNGVTVEQAIEELQKKSGYSFVYVGGDLDLDKTVTIDAKQLQEAIEQILKGQGVSYEIQGKNIVIRKGAKKAQKPAKKVTGTVKDETGEAVIGASIRLIGTDKGTITDMDGNFSLDMSEGDEIEVSYIGYTSQTIKYDGQALAIRLKEDTEMLDEVVVVGYGTMKKKDLTGAVSSVKMSDEPIGTVTSVSQVLAGKAAGLQVNTVSAQPGGGTNFRIRGAGSSDIAGNNPLIIIDGFPVNDPGTVGGGYYSSGNQDNVLASINPSDIESIEVLKDASSTAIYGSRAGNGVIIITTKRGKSGAAQVHYSGTASLQTMAREYEMLDATSFMKLTNASLREQWMYENNIGIFGGGSEADAASPFVPKYTDAEIANPVRNTDWLGAVLRTGFQTTHNVSINGGTDNTQYMISGNFTMQDGVVKNNGMDRYSLRVNLDQRLSKYVKMGLNLTATRTQYDNVPLGDGDSEYASILVAAARFNPLMPIRDENGDWTMNPEATFLPNPVSLLDVTDKTLKDRLLGTFYVDIEPIKDLHIKGNFGLDRLAQKRSTYLPTTTLYGQKMNGQATIAQGDANDYLMELTATYTKTFGDHSINALLGHSYQSFHREGFNAGNNDFLMDSFLYNNLGAGNADKPSVGSFSNVSKVSSFFARLNYTWKDRYLLTASLRADGSSNFAEGNRWGYFPSVALGWRFSEENFMQNLKDVISNGKLRLSYGQTGNSNVGNKAMSFYGVGNNNIFGSTSVVGVYLTQLGNPDLTWETSKEWNIGLDLGFLNNRINMTAEYFHRNVSDLLTTRPLLSYNEVSSIVANSGETVSQGVELTINTYNIQTKDFTWNTDFTFSLYRDDWKERVDSWVPSAWESYDGPMRYWSGYLSDGLIQPGEEVPWQDGALPGQVKIKDIDGFVYNADGSYQVDEHGIPLKTGKPDGKLDDADKVIYGRQEPGFMMGFNNTLRWKNFDFNIYFYGEFNKLMNSNYKKYWVSYNIGDLRRGYNLPASAMDVWSTENPNGTLPGFLQSYSIYGPGDYYLEKIWFIRCRNITLGYNIPVKTNKHILSNLRVYVDVNNPFMFTNYGGLDPETDSSAKWAYPNVRTYSLGVDITF</sequence>
<evidence type="ECO:0000256" key="6">
    <source>
        <dbReference type="ARBA" id="ARBA00023004"/>
    </source>
</evidence>
<comment type="subcellular location">
    <subcellularLocation>
        <location evidence="1 10">Cell outer membrane</location>
        <topology evidence="1 10">Multi-pass membrane protein</topology>
    </subcellularLocation>
</comment>
<dbReference type="EMBL" id="DWZE01000059">
    <property type="protein sequence ID" value="HJA83232.1"/>
    <property type="molecule type" value="Genomic_DNA"/>
</dbReference>
<evidence type="ECO:0000256" key="8">
    <source>
        <dbReference type="ARBA" id="ARBA00023136"/>
    </source>
</evidence>
<feature type="chain" id="PRO_5038735352" evidence="12">
    <location>
        <begin position="24"/>
        <end position="1125"/>
    </location>
</feature>
<evidence type="ECO:0000256" key="3">
    <source>
        <dbReference type="ARBA" id="ARBA00022452"/>
    </source>
</evidence>
<keyword evidence="7 11" id="KW-0798">TonB box</keyword>
<dbReference type="InterPro" id="IPR012910">
    <property type="entry name" value="Plug_dom"/>
</dbReference>
<dbReference type="Gene3D" id="2.60.40.1120">
    <property type="entry name" value="Carboxypeptidase-like, regulatory domain"/>
    <property type="match status" value="1"/>
</dbReference>
<dbReference type="SUPFAM" id="SSF56935">
    <property type="entry name" value="Porins"/>
    <property type="match status" value="1"/>
</dbReference>
<dbReference type="Proteomes" id="UP000823860">
    <property type="component" value="Unassembled WGS sequence"/>
</dbReference>
<keyword evidence="8 10" id="KW-0472">Membrane</keyword>
<accession>A0A9D2HSH9</accession>
<evidence type="ECO:0000313" key="14">
    <source>
        <dbReference type="EMBL" id="HJA83232.1"/>
    </source>
</evidence>
<dbReference type="InterPro" id="IPR037066">
    <property type="entry name" value="Plug_dom_sf"/>
</dbReference>
<evidence type="ECO:0000256" key="12">
    <source>
        <dbReference type="SAM" id="SignalP"/>
    </source>
</evidence>
<dbReference type="Pfam" id="PF00593">
    <property type="entry name" value="TonB_dep_Rec_b-barrel"/>
    <property type="match status" value="1"/>
</dbReference>
<dbReference type="Gene3D" id="2.40.170.20">
    <property type="entry name" value="TonB-dependent receptor, beta-barrel domain"/>
    <property type="match status" value="1"/>
</dbReference>
<evidence type="ECO:0000256" key="7">
    <source>
        <dbReference type="ARBA" id="ARBA00023077"/>
    </source>
</evidence>
<dbReference type="InterPro" id="IPR039426">
    <property type="entry name" value="TonB-dep_rcpt-like"/>
</dbReference>
<keyword evidence="5 10" id="KW-0812">Transmembrane</keyword>
<keyword evidence="2 10" id="KW-0813">Transport</keyword>
<dbReference type="FunFam" id="2.60.40.1120:FF:000003">
    <property type="entry name" value="Outer membrane protein Omp121"/>
    <property type="match status" value="1"/>
</dbReference>
<reference evidence="14" key="2">
    <citation type="submission" date="2021-04" db="EMBL/GenBank/DDBJ databases">
        <authorList>
            <person name="Gilroy R."/>
        </authorList>
    </citation>
    <scope>NUCLEOTIDE SEQUENCE</scope>
    <source>
        <strain evidence="14">ChiHecec1B25-7008</strain>
    </source>
</reference>
<keyword evidence="4" id="KW-0410">Iron transport</keyword>
<feature type="domain" description="Secretin/TonB short N-terminal" evidence="13">
    <location>
        <begin position="48"/>
        <end position="97"/>
    </location>
</feature>
<dbReference type="Pfam" id="PF07715">
    <property type="entry name" value="Plug"/>
    <property type="match status" value="1"/>
</dbReference>
<evidence type="ECO:0000256" key="9">
    <source>
        <dbReference type="ARBA" id="ARBA00023237"/>
    </source>
</evidence>
<keyword evidence="6" id="KW-0408">Iron</keyword>
<keyword evidence="12" id="KW-0732">Signal</keyword>
<dbReference type="GO" id="GO:0009279">
    <property type="term" value="C:cell outer membrane"/>
    <property type="evidence" value="ECO:0007669"/>
    <property type="project" value="UniProtKB-SubCell"/>
</dbReference>
<keyword evidence="4" id="KW-0406">Ion transport</keyword>
<dbReference type="PROSITE" id="PS52016">
    <property type="entry name" value="TONB_DEPENDENT_REC_3"/>
    <property type="match status" value="1"/>
</dbReference>
<evidence type="ECO:0000256" key="1">
    <source>
        <dbReference type="ARBA" id="ARBA00004571"/>
    </source>
</evidence>
<evidence type="ECO:0000256" key="2">
    <source>
        <dbReference type="ARBA" id="ARBA00022448"/>
    </source>
</evidence>
<dbReference type="Gene3D" id="2.170.130.10">
    <property type="entry name" value="TonB-dependent receptor, plug domain"/>
    <property type="match status" value="1"/>
</dbReference>
<evidence type="ECO:0000313" key="15">
    <source>
        <dbReference type="Proteomes" id="UP000823860"/>
    </source>
</evidence>
<dbReference type="NCBIfam" id="TIGR04057">
    <property type="entry name" value="SusC_RagA_signa"/>
    <property type="match status" value="1"/>
</dbReference>
<dbReference type="SUPFAM" id="SSF49464">
    <property type="entry name" value="Carboxypeptidase regulatory domain-like"/>
    <property type="match status" value="1"/>
</dbReference>
<dbReference type="SMART" id="SM00965">
    <property type="entry name" value="STN"/>
    <property type="match status" value="1"/>
</dbReference>
<evidence type="ECO:0000259" key="13">
    <source>
        <dbReference type="SMART" id="SM00965"/>
    </source>
</evidence>
<keyword evidence="3 10" id="KW-1134">Transmembrane beta strand</keyword>
<keyword evidence="14" id="KW-0675">Receptor</keyword>
<keyword evidence="9 10" id="KW-0998">Cell outer membrane</keyword>
<organism evidence="14 15">
    <name type="scientific">Candidatus Bacteroides intestinavium</name>
    <dbReference type="NCBI Taxonomy" id="2838469"/>
    <lineage>
        <taxon>Bacteria</taxon>
        <taxon>Pseudomonadati</taxon>
        <taxon>Bacteroidota</taxon>
        <taxon>Bacteroidia</taxon>
        <taxon>Bacteroidales</taxon>
        <taxon>Bacteroidaceae</taxon>
        <taxon>Bacteroides</taxon>
    </lineage>
</organism>
<dbReference type="InterPro" id="IPR000531">
    <property type="entry name" value="Beta-barrel_TonB"/>
</dbReference>
<evidence type="ECO:0000256" key="4">
    <source>
        <dbReference type="ARBA" id="ARBA00022496"/>
    </source>
</evidence>
<protein>
    <submittedName>
        <fullName evidence="14">TonB-dependent receptor</fullName>
    </submittedName>
</protein>
<dbReference type="NCBIfam" id="TIGR04056">
    <property type="entry name" value="OMP_RagA_SusC"/>
    <property type="match status" value="1"/>
</dbReference>
<gene>
    <name evidence="14" type="ORF">H9785_04600</name>
</gene>
<dbReference type="AlphaFoldDB" id="A0A9D2HSH9"/>
<reference evidence="14" key="1">
    <citation type="journal article" date="2021" name="PeerJ">
        <title>Extensive microbial diversity within the chicken gut microbiome revealed by metagenomics and culture.</title>
        <authorList>
            <person name="Gilroy R."/>
            <person name="Ravi A."/>
            <person name="Getino M."/>
            <person name="Pursley I."/>
            <person name="Horton D.L."/>
            <person name="Alikhan N.F."/>
            <person name="Baker D."/>
            <person name="Gharbi K."/>
            <person name="Hall N."/>
            <person name="Watson M."/>
            <person name="Adriaenssens E.M."/>
            <person name="Foster-Nyarko E."/>
            <person name="Jarju S."/>
            <person name="Secka A."/>
            <person name="Antonio M."/>
            <person name="Oren A."/>
            <person name="Chaudhuri R.R."/>
            <person name="La Ragione R."/>
            <person name="Hildebrand F."/>
            <person name="Pallen M.J."/>
        </authorList>
    </citation>
    <scope>NUCLEOTIDE SEQUENCE</scope>
    <source>
        <strain evidence="14">ChiHecec1B25-7008</strain>
    </source>
</reference>
<evidence type="ECO:0000256" key="11">
    <source>
        <dbReference type="RuleBase" id="RU003357"/>
    </source>
</evidence>
<proteinExistence type="inferred from homology"/>
<evidence type="ECO:0000256" key="10">
    <source>
        <dbReference type="PROSITE-ProRule" id="PRU01360"/>
    </source>
</evidence>